<dbReference type="EMBL" id="MU154585">
    <property type="protein sequence ID" value="KAF9493473.1"/>
    <property type="molecule type" value="Genomic_DNA"/>
</dbReference>
<name>A0A9P5ZSJ7_PLEER</name>
<dbReference type="AlphaFoldDB" id="A0A9P5ZSJ7"/>
<sequence>MVVIDGIVMGPCHCAMEGCEAGLQNAQTGVFSKKHVEKMKKKCHMKGCGKAKATFCRRYANTSLLEVQQMLRRAQEERQEWLPAGGEVEAVEHDNLEEQEVEEVSGTKYQNYFSAPRYYCVETICASCGFAKAEGVAKILKFLEDVYPDSASHPSYIAIDKGCALLKHIVRQGHWIAWEPTTRIIVTDHLCRTWCNPAPLNGDAPNLACEQLNAWIGGNFDFTMHVLLFIHTQQVIAKQEKKKRKREAGIEVVESDEESEDGEDSEGEEESDEEESEEEKD</sequence>
<dbReference type="OrthoDB" id="2527272at2759"/>
<feature type="compositionally biased region" description="Acidic residues" evidence="1">
    <location>
        <begin position="253"/>
        <end position="281"/>
    </location>
</feature>
<dbReference type="InterPro" id="IPR040898">
    <property type="entry name" value="CxC6"/>
</dbReference>
<keyword evidence="4" id="KW-1185">Reference proteome</keyword>
<dbReference type="Pfam" id="PF18721">
    <property type="entry name" value="CxC6"/>
    <property type="match status" value="1"/>
</dbReference>
<comment type="caution">
    <text evidence="3">The sequence shown here is derived from an EMBL/GenBank/DDBJ whole genome shotgun (WGS) entry which is preliminary data.</text>
</comment>
<accession>A0A9P5ZSJ7</accession>
<gene>
    <name evidence="3" type="ORF">BDN71DRAFT_1483465</name>
</gene>
<evidence type="ECO:0000313" key="3">
    <source>
        <dbReference type="EMBL" id="KAF9493473.1"/>
    </source>
</evidence>
<protein>
    <recommendedName>
        <fullName evidence="2">CxC6 like cysteine cluster associated with KDZ domain-containing protein</fullName>
    </recommendedName>
</protein>
<organism evidence="3 4">
    <name type="scientific">Pleurotus eryngii</name>
    <name type="common">Boletus of the steppes</name>
    <dbReference type="NCBI Taxonomy" id="5323"/>
    <lineage>
        <taxon>Eukaryota</taxon>
        <taxon>Fungi</taxon>
        <taxon>Dikarya</taxon>
        <taxon>Basidiomycota</taxon>
        <taxon>Agaricomycotina</taxon>
        <taxon>Agaricomycetes</taxon>
        <taxon>Agaricomycetidae</taxon>
        <taxon>Agaricales</taxon>
        <taxon>Pleurotineae</taxon>
        <taxon>Pleurotaceae</taxon>
        <taxon>Pleurotus</taxon>
    </lineage>
</organism>
<feature type="domain" description="CxC6 like cysteine cluster associated with KDZ" evidence="2">
    <location>
        <begin position="3"/>
        <end position="57"/>
    </location>
</feature>
<evidence type="ECO:0000313" key="4">
    <source>
        <dbReference type="Proteomes" id="UP000807025"/>
    </source>
</evidence>
<evidence type="ECO:0000256" key="1">
    <source>
        <dbReference type="SAM" id="MobiDB-lite"/>
    </source>
</evidence>
<reference evidence="3" key="1">
    <citation type="submission" date="2020-11" db="EMBL/GenBank/DDBJ databases">
        <authorList>
            <consortium name="DOE Joint Genome Institute"/>
            <person name="Ahrendt S."/>
            <person name="Riley R."/>
            <person name="Andreopoulos W."/>
            <person name="Labutti K."/>
            <person name="Pangilinan J."/>
            <person name="Ruiz-Duenas F.J."/>
            <person name="Barrasa J.M."/>
            <person name="Sanchez-Garcia M."/>
            <person name="Camarero S."/>
            <person name="Miyauchi S."/>
            <person name="Serrano A."/>
            <person name="Linde D."/>
            <person name="Babiker R."/>
            <person name="Drula E."/>
            <person name="Ayuso-Fernandez I."/>
            <person name="Pacheco R."/>
            <person name="Padilla G."/>
            <person name="Ferreira P."/>
            <person name="Barriuso J."/>
            <person name="Kellner H."/>
            <person name="Castanera R."/>
            <person name="Alfaro M."/>
            <person name="Ramirez L."/>
            <person name="Pisabarro A.G."/>
            <person name="Kuo A."/>
            <person name="Tritt A."/>
            <person name="Lipzen A."/>
            <person name="He G."/>
            <person name="Yan M."/>
            <person name="Ng V."/>
            <person name="Cullen D."/>
            <person name="Martin F."/>
            <person name="Rosso M.-N."/>
            <person name="Henrissat B."/>
            <person name="Hibbett D."/>
            <person name="Martinez A.T."/>
            <person name="Grigoriev I.V."/>
        </authorList>
    </citation>
    <scope>NUCLEOTIDE SEQUENCE</scope>
    <source>
        <strain evidence="3">ATCC 90797</strain>
    </source>
</reference>
<evidence type="ECO:0000259" key="2">
    <source>
        <dbReference type="Pfam" id="PF18721"/>
    </source>
</evidence>
<proteinExistence type="predicted"/>
<feature type="region of interest" description="Disordered" evidence="1">
    <location>
        <begin position="238"/>
        <end position="281"/>
    </location>
</feature>
<dbReference type="Proteomes" id="UP000807025">
    <property type="component" value="Unassembled WGS sequence"/>
</dbReference>